<comment type="caution">
    <text evidence="2">The sequence shown here is derived from an EMBL/GenBank/DDBJ whole genome shotgun (WGS) entry which is preliminary data.</text>
</comment>
<evidence type="ECO:0000256" key="1">
    <source>
        <dbReference type="SAM" id="MobiDB-lite"/>
    </source>
</evidence>
<evidence type="ECO:0000313" key="3">
    <source>
        <dbReference type="Proteomes" id="UP000544090"/>
    </source>
</evidence>
<organism evidence="2 3">
    <name type="scientific">Arthrobacter mobilis</name>
    <dbReference type="NCBI Taxonomy" id="2724944"/>
    <lineage>
        <taxon>Bacteria</taxon>
        <taxon>Bacillati</taxon>
        <taxon>Actinomycetota</taxon>
        <taxon>Actinomycetes</taxon>
        <taxon>Micrococcales</taxon>
        <taxon>Micrococcaceae</taxon>
        <taxon>Arthrobacter</taxon>
    </lineage>
</organism>
<sequence>MARPARSTTRCAGRSGSRPDGNLRPRLRVIDSQSAKGADTAGLLAVVLVTAASLQDRDGGRRVLEKTRAKMPSIVQVWADGGYAGHSGAVCPDPAGDHPG</sequence>
<dbReference type="EMBL" id="JAAZSQ010000007">
    <property type="protein sequence ID" value="NKX54741.1"/>
    <property type="molecule type" value="Genomic_DNA"/>
</dbReference>
<reference evidence="2 3" key="1">
    <citation type="submission" date="2020-04" db="EMBL/GenBank/DDBJ databases">
        <title>Arthrobacter sp. nov.</title>
        <authorList>
            <person name="Liu S."/>
        </authorList>
    </citation>
    <scope>NUCLEOTIDE SEQUENCE [LARGE SCALE GENOMIC DNA]</scope>
    <source>
        <strain evidence="2 3">E918</strain>
    </source>
</reference>
<name>A0A7X6HEY5_9MICC</name>
<evidence type="ECO:0000313" key="2">
    <source>
        <dbReference type="EMBL" id="NKX54741.1"/>
    </source>
</evidence>
<feature type="compositionally biased region" description="Polar residues" evidence="1">
    <location>
        <begin position="1"/>
        <end position="10"/>
    </location>
</feature>
<dbReference type="Proteomes" id="UP000544090">
    <property type="component" value="Unassembled WGS sequence"/>
</dbReference>
<keyword evidence="3" id="KW-1185">Reference proteome</keyword>
<dbReference type="AlphaFoldDB" id="A0A7X6HEY5"/>
<proteinExistence type="predicted"/>
<protein>
    <submittedName>
        <fullName evidence="2">Transposase</fullName>
    </submittedName>
</protein>
<gene>
    <name evidence="2" type="ORF">HGG74_09355</name>
</gene>
<feature type="region of interest" description="Disordered" evidence="1">
    <location>
        <begin position="1"/>
        <end position="26"/>
    </location>
</feature>
<accession>A0A7X6HEY5</accession>
<feature type="non-terminal residue" evidence="2">
    <location>
        <position position="100"/>
    </location>
</feature>